<evidence type="ECO:0000256" key="6">
    <source>
        <dbReference type="ARBA" id="ARBA00022777"/>
    </source>
</evidence>
<protein>
    <recommendedName>
        <fullName evidence="2">dTMP kinase</fullName>
        <ecNumber evidence="2">2.7.4.9</ecNumber>
    </recommendedName>
</protein>
<dbReference type="GO" id="GO:0006227">
    <property type="term" value="P:dUDP biosynthetic process"/>
    <property type="evidence" value="ECO:0007669"/>
    <property type="project" value="TreeGrafter"/>
</dbReference>
<evidence type="ECO:0000256" key="1">
    <source>
        <dbReference type="ARBA" id="ARBA00009776"/>
    </source>
</evidence>
<evidence type="ECO:0000256" key="2">
    <source>
        <dbReference type="ARBA" id="ARBA00012980"/>
    </source>
</evidence>
<dbReference type="NCBIfam" id="TIGR00041">
    <property type="entry name" value="DTMP_kinase"/>
    <property type="match status" value="1"/>
</dbReference>
<feature type="domain" description="Thymidylate kinase-like" evidence="9">
    <location>
        <begin position="8"/>
        <end position="187"/>
    </location>
</feature>
<evidence type="ECO:0000256" key="7">
    <source>
        <dbReference type="ARBA" id="ARBA00022840"/>
    </source>
</evidence>
<keyword evidence="6" id="KW-0418">Kinase</keyword>
<keyword evidence="7" id="KW-0067">ATP-binding</keyword>
<comment type="caution">
    <text evidence="10">The sequence shown here is derived from an EMBL/GenBank/DDBJ whole genome shotgun (WGS) entry which is preliminary data.</text>
</comment>
<dbReference type="FunFam" id="3.40.50.300:FF:000225">
    <property type="entry name" value="Thymidylate kinase"/>
    <property type="match status" value="1"/>
</dbReference>
<dbReference type="PANTHER" id="PTHR10344">
    <property type="entry name" value="THYMIDYLATE KINASE"/>
    <property type="match status" value="1"/>
</dbReference>
<proteinExistence type="inferred from homology"/>
<evidence type="ECO:0000256" key="3">
    <source>
        <dbReference type="ARBA" id="ARBA00022679"/>
    </source>
</evidence>
<dbReference type="CDD" id="cd01672">
    <property type="entry name" value="TMPK"/>
    <property type="match status" value="1"/>
</dbReference>
<dbReference type="EC" id="2.7.4.9" evidence="2"/>
<sequence>MRGKFISIEGLDGCGKSTHVRLLARWLRSRGHTVVVTDEPTDGVVGKIIKQILKGKLKLPVAAEALLFAADRAQHLTDVIKPALKAGKVVLSERYTYSSLAYQSARGLPVRWISSINKYALKPNLAILIDTPAKVAFAWIKQSRRLDEFERNLRLQQRVRRNYLRIAGREGLKIIDGARSRNEVQAEMKKLVNAML</sequence>
<dbReference type="InterPro" id="IPR039430">
    <property type="entry name" value="Thymidylate_kin-like_dom"/>
</dbReference>
<dbReference type="AlphaFoldDB" id="X1KGV5"/>
<evidence type="ECO:0000259" key="9">
    <source>
        <dbReference type="Pfam" id="PF02223"/>
    </source>
</evidence>
<evidence type="ECO:0000256" key="8">
    <source>
        <dbReference type="ARBA" id="ARBA00048743"/>
    </source>
</evidence>
<reference evidence="10" key="1">
    <citation type="journal article" date="2014" name="Front. Microbiol.">
        <title>High frequency of phylogenetically diverse reductive dehalogenase-homologous genes in deep subseafloor sedimentary metagenomes.</title>
        <authorList>
            <person name="Kawai M."/>
            <person name="Futagami T."/>
            <person name="Toyoda A."/>
            <person name="Takaki Y."/>
            <person name="Nishi S."/>
            <person name="Hori S."/>
            <person name="Arai W."/>
            <person name="Tsubouchi T."/>
            <person name="Morono Y."/>
            <person name="Uchiyama I."/>
            <person name="Ito T."/>
            <person name="Fujiyama A."/>
            <person name="Inagaki F."/>
            <person name="Takami H."/>
        </authorList>
    </citation>
    <scope>NUCLEOTIDE SEQUENCE</scope>
    <source>
        <strain evidence="10">Expedition CK06-06</strain>
    </source>
</reference>
<keyword evidence="4" id="KW-0545">Nucleotide biosynthesis</keyword>
<dbReference type="InterPro" id="IPR027417">
    <property type="entry name" value="P-loop_NTPase"/>
</dbReference>
<accession>X1KGV5</accession>
<dbReference type="HAMAP" id="MF_00165">
    <property type="entry name" value="Thymidylate_kinase"/>
    <property type="match status" value="1"/>
</dbReference>
<evidence type="ECO:0000313" key="10">
    <source>
        <dbReference type="EMBL" id="GAH92855.1"/>
    </source>
</evidence>
<evidence type="ECO:0000256" key="5">
    <source>
        <dbReference type="ARBA" id="ARBA00022741"/>
    </source>
</evidence>
<dbReference type="GO" id="GO:0004798">
    <property type="term" value="F:dTMP kinase activity"/>
    <property type="evidence" value="ECO:0007669"/>
    <property type="project" value="UniProtKB-EC"/>
</dbReference>
<dbReference type="GO" id="GO:0005737">
    <property type="term" value="C:cytoplasm"/>
    <property type="evidence" value="ECO:0007669"/>
    <property type="project" value="TreeGrafter"/>
</dbReference>
<dbReference type="Pfam" id="PF02223">
    <property type="entry name" value="Thymidylate_kin"/>
    <property type="match status" value="1"/>
</dbReference>
<dbReference type="InterPro" id="IPR018095">
    <property type="entry name" value="Thymidylate_kin_CS"/>
</dbReference>
<gene>
    <name evidence="10" type="ORF">S06H3_03553</name>
</gene>
<dbReference type="InterPro" id="IPR018094">
    <property type="entry name" value="Thymidylate_kinase"/>
</dbReference>
<comment type="similarity">
    <text evidence="1">Belongs to the thymidylate kinase family.</text>
</comment>
<organism evidence="10">
    <name type="scientific">marine sediment metagenome</name>
    <dbReference type="NCBI Taxonomy" id="412755"/>
    <lineage>
        <taxon>unclassified sequences</taxon>
        <taxon>metagenomes</taxon>
        <taxon>ecological metagenomes</taxon>
    </lineage>
</organism>
<comment type="catalytic activity">
    <reaction evidence="8">
        <text>dTMP + ATP = dTDP + ADP</text>
        <dbReference type="Rhea" id="RHEA:13517"/>
        <dbReference type="ChEBI" id="CHEBI:30616"/>
        <dbReference type="ChEBI" id="CHEBI:58369"/>
        <dbReference type="ChEBI" id="CHEBI:63528"/>
        <dbReference type="ChEBI" id="CHEBI:456216"/>
        <dbReference type="EC" id="2.7.4.9"/>
    </reaction>
</comment>
<keyword evidence="3" id="KW-0808">Transferase</keyword>
<dbReference type="GO" id="GO:0006233">
    <property type="term" value="P:dTDP biosynthetic process"/>
    <property type="evidence" value="ECO:0007669"/>
    <property type="project" value="InterPro"/>
</dbReference>
<dbReference type="SUPFAM" id="SSF52540">
    <property type="entry name" value="P-loop containing nucleoside triphosphate hydrolases"/>
    <property type="match status" value="1"/>
</dbReference>
<dbReference type="Gene3D" id="3.40.50.300">
    <property type="entry name" value="P-loop containing nucleotide triphosphate hydrolases"/>
    <property type="match status" value="1"/>
</dbReference>
<dbReference type="PANTHER" id="PTHR10344:SF4">
    <property type="entry name" value="UMP-CMP KINASE 2, MITOCHONDRIAL"/>
    <property type="match status" value="1"/>
</dbReference>
<dbReference type="PROSITE" id="PS01331">
    <property type="entry name" value="THYMIDYLATE_KINASE"/>
    <property type="match status" value="1"/>
</dbReference>
<keyword evidence="5" id="KW-0547">Nucleotide-binding</keyword>
<name>X1KGV5_9ZZZZ</name>
<evidence type="ECO:0000256" key="4">
    <source>
        <dbReference type="ARBA" id="ARBA00022727"/>
    </source>
</evidence>
<dbReference type="GO" id="GO:0005524">
    <property type="term" value="F:ATP binding"/>
    <property type="evidence" value="ECO:0007669"/>
    <property type="project" value="UniProtKB-KW"/>
</dbReference>
<dbReference type="GO" id="GO:0006235">
    <property type="term" value="P:dTTP biosynthetic process"/>
    <property type="evidence" value="ECO:0007669"/>
    <property type="project" value="TreeGrafter"/>
</dbReference>
<dbReference type="EMBL" id="BARV01001171">
    <property type="protein sequence ID" value="GAH92855.1"/>
    <property type="molecule type" value="Genomic_DNA"/>
</dbReference>